<keyword evidence="2" id="KW-0347">Helicase</keyword>
<protein>
    <submittedName>
        <fullName evidence="2">DEAD/DEAH box helicase family protein</fullName>
    </submittedName>
</protein>
<dbReference type="GO" id="GO:0003677">
    <property type="term" value="F:DNA binding"/>
    <property type="evidence" value="ECO:0007669"/>
    <property type="project" value="InterPro"/>
</dbReference>
<keyword evidence="2" id="KW-0067">ATP-binding</keyword>
<dbReference type="GO" id="GO:0005524">
    <property type="term" value="F:ATP binding"/>
    <property type="evidence" value="ECO:0007669"/>
    <property type="project" value="InterPro"/>
</dbReference>
<dbReference type="GO" id="GO:0005829">
    <property type="term" value="C:cytosol"/>
    <property type="evidence" value="ECO:0007669"/>
    <property type="project" value="TreeGrafter"/>
</dbReference>
<evidence type="ECO:0000313" key="3">
    <source>
        <dbReference type="Proteomes" id="UP000633365"/>
    </source>
</evidence>
<keyword evidence="2" id="KW-0378">Hydrolase</keyword>
<dbReference type="GO" id="GO:0016787">
    <property type="term" value="F:hydrolase activity"/>
    <property type="evidence" value="ECO:0007669"/>
    <property type="project" value="InterPro"/>
</dbReference>
<dbReference type="InterPro" id="IPR027417">
    <property type="entry name" value="P-loop_NTPase"/>
</dbReference>
<dbReference type="InterPro" id="IPR006935">
    <property type="entry name" value="Helicase/UvrB_N"/>
</dbReference>
<dbReference type="RefSeq" id="WP_201426717.1">
    <property type="nucleotide sequence ID" value="NZ_JAEQMG010000035.1"/>
</dbReference>
<dbReference type="AlphaFoldDB" id="A0A934WQY6"/>
<sequence length="869" mass="98248">MELKTYQKNVLGDLSRFLTLMTEKNSAAKAYQTLWEEKGVTVGFNGLSPYHYNLSHGVPDVCFKVPTGGGKTFIAANAIKTIYDAMPTATTKAVVWLVPSDAILTQTYAALSDPHHPYRQKIDVDFGGAVEVYSKSQLLNGQNFNPTSITEQLSVFVLSYDSFRTSKKEGRKAFQENGNLASFPKYMKDKDILLPDTDETALIQVIRSLNPVVIVDESHHATSKLSVEMLENFNPCFVLDLTATPKKKSNIISFVDAAQLKKANMVKLPVIVYNRKSQSDVYGDAIHIRRKLEAQAKVEQAETGRYIRPIVLFQAQPRIGTESTTYDKIKNTLIEAGISREEIAIKTADKDELKGVNLLSSDCPIRYIITVNALKEGWDCPFAYVLATVANRTSTVDVEQILGRVLRLPYTKKNKSNVLNISYAITSSADFGKTLDNVVKGLNSAGFSEKDYRAKDVDEDVSEPVAQPTLNLFDEPTEELPEVDTEELKRRIEIMQQEPESTESIESDDMLAAALAQNEAYEDMVSRAEETAVNNAPTEVRDKMNVFRMNEEYAEEATALRFPQFMMKVGPSFFSDDEYVPLKLEHLEDGFTLKDKDTQIDFSTVDAEMARVDIDDSTEAVPKVWQIKGTDSTYYKEWFNSQPSEVRLAHCKGLIRKQISKMNSINDRELLDYIDRVVDNMTEDQLSDMEQSPYPYIKKVEDKVKALLAAHRMDIFNLWLEQGKIECRANYTLKSTVSPTSFFSSFPKSLYTSEEDVNDYERKVVWQLSSMDNIKWWHRNISRLGFQINGAVHAYPDIIAMTESGKILMIETKGDHLDNAESKTKAIIGSKWDALSGGQYRYFMVFQTKSPDYPGAYSYDRFLEIIAAL</sequence>
<feature type="domain" description="Helicase/UvrB N-terminal" evidence="1">
    <location>
        <begin position="3"/>
        <end position="246"/>
    </location>
</feature>
<dbReference type="Pfam" id="PF04851">
    <property type="entry name" value="ResIII"/>
    <property type="match status" value="1"/>
</dbReference>
<organism evidence="2 3">
    <name type="scientific">Ruminococcus difficilis</name>
    <dbReference type="NCBI Taxonomy" id="2763069"/>
    <lineage>
        <taxon>Bacteria</taxon>
        <taxon>Bacillati</taxon>
        <taxon>Bacillota</taxon>
        <taxon>Clostridia</taxon>
        <taxon>Eubacteriales</taxon>
        <taxon>Oscillospiraceae</taxon>
        <taxon>Ruminococcus</taxon>
    </lineage>
</organism>
<evidence type="ECO:0000313" key="2">
    <source>
        <dbReference type="EMBL" id="MBK6087412.1"/>
    </source>
</evidence>
<dbReference type="PANTHER" id="PTHR47396">
    <property type="entry name" value="TYPE I RESTRICTION ENZYME ECOKI R PROTEIN"/>
    <property type="match status" value="1"/>
</dbReference>
<comment type="caution">
    <text evidence="2">The sequence shown here is derived from an EMBL/GenBank/DDBJ whole genome shotgun (WGS) entry which is preliminary data.</text>
</comment>
<reference evidence="2" key="1">
    <citation type="submission" date="2021-01" db="EMBL/GenBank/DDBJ databases">
        <title>Genome public.</title>
        <authorList>
            <person name="Liu C."/>
            <person name="Sun Q."/>
        </authorList>
    </citation>
    <scope>NUCLEOTIDE SEQUENCE</scope>
    <source>
        <strain evidence="2">M6</strain>
    </source>
</reference>
<proteinExistence type="predicted"/>
<dbReference type="EMBL" id="JAEQMG010000035">
    <property type="protein sequence ID" value="MBK6087412.1"/>
    <property type="molecule type" value="Genomic_DNA"/>
</dbReference>
<dbReference type="CDD" id="cd18785">
    <property type="entry name" value="SF2_C"/>
    <property type="match status" value="1"/>
</dbReference>
<evidence type="ECO:0000259" key="1">
    <source>
        <dbReference type="Pfam" id="PF04851"/>
    </source>
</evidence>
<keyword evidence="3" id="KW-1185">Reference proteome</keyword>
<dbReference type="SUPFAM" id="SSF52540">
    <property type="entry name" value="P-loop containing nucleoside triphosphate hydrolases"/>
    <property type="match status" value="2"/>
</dbReference>
<dbReference type="Gene3D" id="3.40.50.300">
    <property type="entry name" value="P-loop containing nucleotide triphosphate hydrolases"/>
    <property type="match status" value="2"/>
</dbReference>
<name>A0A934WQY6_9FIRM</name>
<accession>A0A934WQY6</accession>
<dbReference type="PANTHER" id="PTHR47396:SF1">
    <property type="entry name" value="ATP-DEPENDENT HELICASE IRC3-RELATED"/>
    <property type="match status" value="1"/>
</dbReference>
<keyword evidence="2" id="KW-0547">Nucleotide-binding</keyword>
<gene>
    <name evidence="2" type="ORF">JKK62_01900</name>
</gene>
<dbReference type="InterPro" id="IPR050742">
    <property type="entry name" value="Helicase_Restrict-Modif_Enz"/>
</dbReference>
<dbReference type="GO" id="GO:0004386">
    <property type="term" value="F:helicase activity"/>
    <property type="evidence" value="ECO:0007669"/>
    <property type="project" value="UniProtKB-KW"/>
</dbReference>
<dbReference type="Proteomes" id="UP000633365">
    <property type="component" value="Unassembled WGS sequence"/>
</dbReference>